<reference evidence="5" key="1">
    <citation type="submission" date="2016-11" db="EMBL/GenBank/DDBJ databases">
        <authorList>
            <person name="Varghese N."/>
            <person name="Submissions S."/>
        </authorList>
    </citation>
    <scope>NUCLEOTIDE SEQUENCE [LARGE SCALE GENOMIC DNA]</scope>
    <source>
        <strain evidence="5">DSM 18016</strain>
    </source>
</reference>
<dbReference type="GO" id="GO:0009368">
    <property type="term" value="C:endopeptidase Clp complex"/>
    <property type="evidence" value="ECO:0007669"/>
    <property type="project" value="TreeGrafter"/>
</dbReference>
<dbReference type="EMBL" id="FRAM01000006">
    <property type="protein sequence ID" value="SHK71463.1"/>
    <property type="molecule type" value="Genomic_DNA"/>
</dbReference>
<sequence length="371" mass="41358">MNFEIKENVLEAFGDIYDGDGSLFVSALSQLEQKEKHINIKLHTYGGSVFEGNIMCNAISNCKSEITIDIIGIAASMGAVICASVEDVYMVENGYLMIHAPSGGGFGTAQHLESNAKLLRSIEANFIKKLTLKTGKSAEYVQKWLVGDNWFSAEQALDEGLISGVINSENNINANFNPQELPTKEAFARFDALYNKNYFNSKNMDLKKELIKKFNFSANTSDTKIIQEIEDANNLKTSIIELLGLAEDVSNDDILEAIKNQLNEQQTSTDSEAKDLTTQAIRNGQITAKQEKHILGMFKKDFAGTKSFLESSPRKNPMVIAERIVQGTVNNSNTVAKPKSEWDLNDYRKNAPKELEQNPELYQKLVKAKYK</sequence>
<dbReference type="GO" id="GO:0004252">
    <property type="term" value="F:serine-type endopeptidase activity"/>
    <property type="evidence" value="ECO:0007669"/>
    <property type="project" value="TreeGrafter"/>
</dbReference>
<dbReference type="RefSeq" id="WP_073000426.1">
    <property type="nucleotide sequence ID" value="NZ_FRAM01000006.1"/>
</dbReference>
<evidence type="ECO:0000256" key="3">
    <source>
        <dbReference type="ARBA" id="ARBA00022825"/>
    </source>
</evidence>
<keyword evidence="3" id="KW-0720">Serine protease</keyword>
<organism evidence="4 5">
    <name type="scientific">Epilithonimonas mollis</name>
    <dbReference type="NCBI Taxonomy" id="216903"/>
    <lineage>
        <taxon>Bacteria</taxon>
        <taxon>Pseudomonadati</taxon>
        <taxon>Bacteroidota</taxon>
        <taxon>Flavobacteriia</taxon>
        <taxon>Flavobacteriales</taxon>
        <taxon>Weeksellaceae</taxon>
        <taxon>Chryseobacterium group</taxon>
        <taxon>Epilithonimonas</taxon>
    </lineage>
</organism>
<dbReference type="PANTHER" id="PTHR10381">
    <property type="entry name" value="ATP-DEPENDENT CLP PROTEASE PROTEOLYTIC SUBUNIT"/>
    <property type="match status" value="1"/>
</dbReference>
<evidence type="ECO:0000313" key="5">
    <source>
        <dbReference type="Proteomes" id="UP000184498"/>
    </source>
</evidence>
<proteinExistence type="predicted"/>
<evidence type="ECO:0000313" key="4">
    <source>
        <dbReference type="EMBL" id="SHK71463.1"/>
    </source>
</evidence>
<dbReference type="GO" id="GO:0006515">
    <property type="term" value="P:protein quality control for misfolded or incompletely synthesized proteins"/>
    <property type="evidence" value="ECO:0007669"/>
    <property type="project" value="TreeGrafter"/>
</dbReference>
<dbReference type="GO" id="GO:0051117">
    <property type="term" value="F:ATPase binding"/>
    <property type="evidence" value="ECO:0007669"/>
    <property type="project" value="TreeGrafter"/>
</dbReference>
<dbReference type="CDD" id="cd07016">
    <property type="entry name" value="S14_ClpP_1"/>
    <property type="match status" value="1"/>
</dbReference>
<dbReference type="AlphaFoldDB" id="A0A1M6UQM1"/>
<name>A0A1M6UQM1_9FLAO</name>
<dbReference type="STRING" id="216903.SAMN05444371_3419"/>
<dbReference type="SUPFAM" id="SSF52096">
    <property type="entry name" value="ClpP/crotonase"/>
    <property type="match status" value="1"/>
</dbReference>
<dbReference type="InterPro" id="IPR023562">
    <property type="entry name" value="ClpP/TepA"/>
</dbReference>
<accession>A0A1M6UQM1</accession>
<keyword evidence="5" id="KW-1185">Reference proteome</keyword>
<dbReference type="PANTHER" id="PTHR10381:SF70">
    <property type="entry name" value="ATP-DEPENDENT CLP PROTEASE PROTEOLYTIC SUBUNIT"/>
    <property type="match status" value="1"/>
</dbReference>
<keyword evidence="2" id="KW-0378">Hydrolase</keyword>
<dbReference type="Proteomes" id="UP000184498">
    <property type="component" value="Unassembled WGS sequence"/>
</dbReference>
<keyword evidence="1" id="KW-0645">Protease</keyword>
<dbReference type="Gene3D" id="3.90.226.10">
    <property type="entry name" value="2-enoyl-CoA Hydratase, Chain A, domain 1"/>
    <property type="match status" value="1"/>
</dbReference>
<gene>
    <name evidence="4" type="ORF">SAMN05444371_3419</name>
</gene>
<protein>
    <submittedName>
        <fullName evidence="4">ATP-dependent Clp endopeptidase, proteolytic subunit ClpP</fullName>
    </submittedName>
</protein>
<dbReference type="GO" id="GO:0004176">
    <property type="term" value="F:ATP-dependent peptidase activity"/>
    <property type="evidence" value="ECO:0007669"/>
    <property type="project" value="TreeGrafter"/>
</dbReference>
<dbReference type="InterPro" id="IPR029045">
    <property type="entry name" value="ClpP/crotonase-like_dom_sf"/>
</dbReference>
<dbReference type="OrthoDB" id="1408931at2"/>
<evidence type="ECO:0000256" key="2">
    <source>
        <dbReference type="ARBA" id="ARBA00022801"/>
    </source>
</evidence>
<evidence type="ECO:0000256" key="1">
    <source>
        <dbReference type="ARBA" id="ARBA00022670"/>
    </source>
</evidence>
<dbReference type="Pfam" id="PF00574">
    <property type="entry name" value="CLP_protease"/>
    <property type="match status" value="1"/>
</dbReference>